<feature type="compositionally biased region" description="Low complexity" evidence="10">
    <location>
        <begin position="150"/>
        <end position="163"/>
    </location>
</feature>
<dbReference type="Pfam" id="PF16900">
    <property type="entry name" value="REPA_OB_2"/>
    <property type="match status" value="1"/>
</dbReference>
<evidence type="ECO:0000259" key="12">
    <source>
        <dbReference type="Pfam" id="PF04057"/>
    </source>
</evidence>
<reference evidence="16" key="1">
    <citation type="journal article" date="2014" name="Proc. Natl. Acad. Sci. U.S.A.">
        <title>Extensive sampling of basidiomycete genomes demonstrates inadequacy of the white-rot/brown-rot paradigm for wood decay fungi.</title>
        <authorList>
            <person name="Riley R."/>
            <person name="Salamov A.A."/>
            <person name="Brown D.W."/>
            <person name="Nagy L.G."/>
            <person name="Floudas D."/>
            <person name="Held B.W."/>
            <person name="Levasseur A."/>
            <person name="Lombard V."/>
            <person name="Morin E."/>
            <person name="Otillar R."/>
            <person name="Lindquist E.A."/>
            <person name="Sun H."/>
            <person name="LaButti K.M."/>
            <person name="Schmutz J."/>
            <person name="Jabbour D."/>
            <person name="Luo H."/>
            <person name="Baker S.E."/>
            <person name="Pisabarro A.G."/>
            <person name="Walton J.D."/>
            <person name="Blanchette R.A."/>
            <person name="Henrissat B."/>
            <person name="Martin F."/>
            <person name="Cullen D."/>
            <person name="Hibbett D.S."/>
            <person name="Grigoriev I.V."/>
        </authorList>
    </citation>
    <scope>NUCLEOTIDE SEQUENCE [LARGE SCALE GENOMIC DNA]</scope>
    <source>
        <strain evidence="16">PC15</strain>
    </source>
</reference>
<dbReference type="Pfam" id="PF01336">
    <property type="entry name" value="tRNA_anti-codon"/>
    <property type="match status" value="1"/>
</dbReference>
<name>A0A067NZ97_PLEO1</name>
<dbReference type="FunFam" id="2.40.50.140:FF:000064">
    <property type="entry name" value="Replication protein A subunit"/>
    <property type="match status" value="1"/>
</dbReference>
<dbReference type="STRING" id="1137138.A0A067NZ97"/>
<dbReference type="InterPro" id="IPR031657">
    <property type="entry name" value="REPA_OB_2"/>
</dbReference>
<dbReference type="GO" id="GO:0006310">
    <property type="term" value="P:DNA recombination"/>
    <property type="evidence" value="ECO:0007669"/>
    <property type="project" value="InterPro"/>
</dbReference>
<dbReference type="Pfam" id="PF04057">
    <property type="entry name" value="Rep-A_N"/>
    <property type="match status" value="1"/>
</dbReference>
<comment type="subunit">
    <text evidence="9">Component of the heterotrimeric canonical replication protein A complex (RPA).</text>
</comment>
<sequence>MSFQLTSGICARLHSPAPGDADILNQPCTLQLLSVKKVSLASANQPTDRYRIIISDGVNYAQAMLATQLNNYVTEGRIAKNTVAKLTKMTSNSVQDKRLIIILGLEVLALDVPKIGDPKALPDTSAPGGSTATTPSNVASPAPPRPPMQPSNQNTPQPQNQVPSKSSRHGSIYPIEGLSPYQNNWTIKARVTQKSDIKHWSNQRGEGKLFSVTLMDDSAEIKGTAFNTVVDDLYPKLEEGRVYYISKARVNLAKKKFSNLTNDYELSFEKHTEIEECHEVSNVPMVKYNFVPLSGLEELAKDSTCDVIGIVKEVAPLSEIISKASSRSIPKRELTLVDKSGFSVRLTLWGKQAESYNADDAPVIAFKGVKVGDFGGRSLSMFSSSTMTINPDIEEAFALRGWYDAYGADQSFHSHSSVVSTNSGGGFNRSEMRNFSDIKESQLGTEKVDYFSARATIMHIKSDNISYPACPTQDCNKKVVQEGDQWRCEKCDKSFPRPEYRYIISMAVADWSGQAWLQGFNDVGVAIFGMTANDLIEKRDRNESEFNSVMQKATCQTYNFACRAKQDTYNDQTRVRYGITKISPLDYKEEIAALVGLLRSPWAL</sequence>
<evidence type="ECO:0000256" key="3">
    <source>
        <dbReference type="ARBA" id="ARBA00022705"/>
    </source>
</evidence>
<evidence type="ECO:0000259" key="13">
    <source>
        <dbReference type="Pfam" id="PF08646"/>
    </source>
</evidence>
<comment type="subcellular location">
    <subcellularLocation>
        <location evidence="1 9">Nucleus</location>
    </subcellularLocation>
</comment>
<evidence type="ECO:0000256" key="8">
    <source>
        <dbReference type="ARBA" id="ARBA00023242"/>
    </source>
</evidence>
<evidence type="ECO:0000256" key="6">
    <source>
        <dbReference type="ARBA" id="ARBA00022833"/>
    </source>
</evidence>
<dbReference type="GO" id="GO:0006281">
    <property type="term" value="P:DNA repair"/>
    <property type="evidence" value="ECO:0007669"/>
    <property type="project" value="InterPro"/>
</dbReference>
<dbReference type="CDD" id="cd04474">
    <property type="entry name" value="RPA1_DBD_A"/>
    <property type="match status" value="1"/>
</dbReference>
<evidence type="ECO:0000256" key="10">
    <source>
        <dbReference type="SAM" id="MobiDB-lite"/>
    </source>
</evidence>
<dbReference type="InParanoid" id="A0A067NZ97"/>
<keyword evidence="6 9" id="KW-0862">Zinc</keyword>
<evidence type="ECO:0000259" key="11">
    <source>
        <dbReference type="Pfam" id="PF01336"/>
    </source>
</evidence>
<evidence type="ECO:0000259" key="14">
    <source>
        <dbReference type="Pfam" id="PF16900"/>
    </source>
</evidence>
<keyword evidence="5 9" id="KW-0863">Zinc-finger</keyword>
<organism evidence="15 16">
    <name type="scientific">Pleurotus ostreatus (strain PC15)</name>
    <name type="common">Oyster mushroom</name>
    <dbReference type="NCBI Taxonomy" id="1137138"/>
    <lineage>
        <taxon>Eukaryota</taxon>
        <taxon>Fungi</taxon>
        <taxon>Dikarya</taxon>
        <taxon>Basidiomycota</taxon>
        <taxon>Agaricomycotina</taxon>
        <taxon>Agaricomycetes</taxon>
        <taxon>Agaricomycetidae</taxon>
        <taxon>Agaricales</taxon>
        <taxon>Pleurotineae</taxon>
        <taxon>Pleurotaceae</taxon>
        <taxon>Pleurotus</taxon>
    </lineage>
</organism>
<dbReference type="GO" id="GO:0003677">
    <property type="term" value="F:DNA binding"/>
    <property type="evidence" value="ECO:0007669"/>
    <property type="project" value="UniProtKB-KW"/>
</dbReference>
<evidence type="ECO:0000256" key="5">
    <source>
        <dbReference type="ARBA" id="ARBA00022771"/>
    </source>
</evidence>
<dbReference type="PANTHER" id="PTHR47165:SF4">
    <property type="entry name" value="OS03G0429900 PROTEIN"/>
    <property type="match status" value="1"/>
</dbReference>
<evidence type="ECO:0000256" key="2">
    <source>
        <dbReference type="ARBA" id="ARBA00005690"/>
    </source>
</evidence>
<dbReference type="GO" id="GO:0006260">
    <property type="term" value="P:DNA replication"/>
    <property type="evidence" value="ECO:0007669"/>
    <property type="project" value="UniProtKB-KW"/>
</dbReference>
<feature type="domain" description="Replication factor A C-terminal" evidence="13">
    <location>
        <begin position="450"/>
        <end position="593"/>
    </location>
</feature>
<dbReference type="FunFam" id="2.40.50.140:FF:000117">
    <property type="entry name" value="Replication protein A subunit"/>
    <property type="match status" value="1"/>
</dbReference>
<dbReference type="GO" id="GO:0005662">
    <property type="term" value="C:DNA replication factor A complex"/>
    <property type="evidence" value="ECO:0007669"/>
    <property type="project" value="UniProtKB-ARBA"/>
</dbReference>
<dbReference type="GO" id="GO:0008270">
    <property type="term" value="F:zinc ion binding"/>
    <property type="evidence" value="ECO:0007669"/>
    <property type="project" value="UniProtKB-KW"/>
</dbReference>
<gene>
    <name evidence="15" type="ORF">PLEOSDRAFT_42627</name>
</gene>
<dbReference type="CDD" id="cd04476">
    <property type="entry name" value="RPA1_DBD_C"/>
    <property type="match status" value="1"/>
</dbReference>
<dbReference type="FunFam" id="2.40.50.140:FF:000090">
    <property type="entry name" value="Replication protein A subunit"/>
    <property type="match status" value="1"/>
</dbReference>
<dbReference type="CDD" id="cd04475">
    <property type="entry name" value="RPA1_DBD_B"/>
    <property type="match status" value="1"/>
</dbReference>
<dbReference type="AlphaFoldDB" id="A0A067NZ97"/>
<dbReference type="FunCoup" id="A0A067NZ97">
    <property type="interactions" value="736"/>
</dbReference>
<feature type="domain" description="OB" evidence="11">
    <location>
        <begin position="185"/>
        <end position="266"/>
    </location>
</feature>
<evidence type="ECO:0000256" key="1">
    <source>
        <dbReference type="ARBA" id="ARBA00004123"/>
    </source>
</evidence>
<keyword evidence="3 9" id="KW-0235">DNA replication</keyword>
<keyword evidence="7 9" id="KW-0238">DNA-binding</keyword>
<dbReference type="InterPro" id="IPR012340">
    <property type="entry name" value="NA-bd_OB-fold"/>
</dbReference>
<dbReference type="GO" id="GO:0000781">
    <property type="term" value="C:chromosome, telomeric region"/>
    <property type="evidence" value="ECO:0007669"/>
    <property type="project" value="UniProtKB-ARBA"/>
</dbReference>
<dbReference type="VEuPathDB" id="FungiDB:PLEOSDRAFT_42627"/>
<dbReference type="InterPro" id="IPR013955">
    <property type="entry name" value="Rep_factor-A_C"/>
</dbReference>
<evidence type="ECO:0000256" key="9">
    <source>
        <dbReference type="RuleBase" id="RU364130"/>
    </source>
</evidence>
<dbReference type="Pfam" id="PF08646">
    <property type="entry name" value="Rep_fac-A_C"/>
    <property type="match status" value="1"/>
</dbReference>
<dbReference type="Proteomes" id="UP000027073">
    <property type="component" value="Unassembled WGS sequence"/>
</dbReference>
<proteinExistence type="inferred from homology"/>
<evidence type="ECO:0000256" key="7">
    <source>
        <dbReference type="ARBA" id="ARBA00023125"/>
    </source>
</evidence>
<comment type="similarity">
    <text evidence="2 9">Belongs to the replication factor A protein 1 family.</text>
</comment>
<keyword evidence="4 9" id="KW-0479">Metal-binding</keyword>
<comment type="function">
    <text evidence="9">As part of the replication protein A (RPA/RP-A), a single-stranded DNA-binding heterotrimeric complex, may play an essential role in DNA replication, recombination and repair. Binds and stabilizes single-stranded DNA intermediates, preventing complementary DNA reannealing and recruiting different proteins involved in DNA metabolism.</text>
</comment>
<evidence type="ECO:0000313" key="15">
    <source>
        <dbReference type="EMBL" id="KDQ33368.1"/>
    </source>
</evidence>
<dbReference type="OrthoDB" id="1751331at2759"/>
<protein>
    <recommendedName>
        <fullName evidence="9">Replication protein A subunit</fullName>
    </recommendedName>
</protein>
<dbReference type="InterPro" id="IPR007199">
    <property type="entry name" value="Rep_factor-A_N"/>
</dbReference>
<keyword evidence="8 9" id="KW-0539">Nucleus</keyword>
<evidence type="ECO:0000313" key="16">
    <source>
        <dbReference type="Proteomes" id="UP000027073"/>
    </source>
</evidence>
<dbReference type="SUPFAM" id="SSF50249">
    <property type="entry name" value="Nucleic acid-binding proteins"/>
    <property type="match status" value="4"/>
</dbReference>
<dbReference type="CDD" id="cd04477">
    <property type="entry name" value="RPA1N"/>
    <property type="match status" value="1"/>
</dbReference>
<dbReference type="InterPro" id="IPR004591">
    <property type="entry name" value="Rfa1"/>
</dbReference>
<feature type="domain" description="Replication factor-A protein 1 N-terminal" evidence="12">
    <location>
        <begin position="7"/>
        <end position="109"/>
    </location>
</feature>
<feature type="region of interest" description="Disordered" evidence="10">
    <location>
        <begin position="119"/>
        <end position="173"/>
    </location>
</feature>
<dbReference type="NCBIfam" id="TIGR00617">
    <property type="entry name" value="rpa1"/>
    <property type="match status" value="1"/>
</dbReference>
<feature type="domain" description="Replication protein A OB" evidence="14">
    <location>
        <begin position="294"/>
        <end position="390"/>
    </location>
</feature>
<dbReference type="Gene3D" id="2.40.50.140">
    <property type="entry name" value="Nucleic acid-binding proteins"/>
    <property type="match status" value="4"/>
</dbReference>
<dbReference type="InterPro" id="IPR047192">
    <property type="entry name" value="Euk_RPA1_DBD_C"/>
</dbReference>
<accession>A0A067NZ97</accession>
<dbReference type="HOGENOM" id="CLU_012393_2_1_1"/>
<dbReference type="EMBL" id="KL198004">
    <property type="protein sequence ID" value="KDQ33368.1"/>
    <property type="molecule type" value="Genomic_DNA"/>
</dbReference>
<dbReference type="InterPro" id="IPR004365">
    <property type="entry name" value="NA-bd_OB_tRNA"/>
</dbReference>
<evidence type="ECO:0000256" key="4">
    <source>
        <dbReference type="ARBA" id="ARBA00022723"/>
    </source>
</evidence>
<dbReference type="GO" id="GO:0007004">
    <property type="term" value="P:telomere maintenance via telomerase"/>
    <property type="evidence" value="ECO:0007669"/>
    <property type="project" value="UniProtKB-ARBA"/>
</dbReference>
<dbReference type="PANTHER" id="PTHR47165">
    <property type="entry name" value="OS03G0429900 PROTEIN"/>
    <property type="match status" value="1"/>
</dbReference>
<dbReference type="FunFam" id="2.40.50.140:FF:000041">
    <property type="entry name" value="Replication protein A subunit"/>
    <property type="match status" value="1"/>
</dbReference>